<keyword evidence="1" id="KW-0812">Transmembrane</keyword>
<dbReference type="AlphaFoldDB" id="A0AAD4R0Y9"/>
<feature type="transmembrane region" description="Helical" evidence="1">
    <location>
        <begin position="20"/>
        <end position="39"/>
    </location>
</feature>
<evidence type="ECO:0000313" key="2">
    <source>
        <dbReference type="EMBL" id="KAI1702595.1"/>
    </source>
</evidence>
<comment type="caution">
    <text evidence="2">The sequence shown here is derived from an EMBL/GenBank/DDBJ whole genome shotgun (WGS) entry which is preliminary data.</text>
</comment>
<keyword evidence="3" id="KW-1185">Reference proteome</keyword>
<feature type="transmembrane region" description="Helical" evidence="1">
    <location>
        <begin position="129"/>
        <end position="151"/>
    </location>
</feature>
<proteinExistence type="predicted"/>
<organism evidence="2 3">
    <name type="scientific">Ditylenchus destructor</name>
    <dbReference type="NCBI Taxonomy" id="166010"/>
    <lineage>
        <taxon>Eukaryota</taxon>
        <taxon>Metazoa</taxon>
        <taxon>Ecdysozoa</taxon>
        <taxon>Nematoda</taxon>
        <taxon>Chromadorea</taxon>
        <taxon>Rhabditida</taxon>
        <taxon>Tylenchina</taxon>
        <taxon>Tylenchomorpha</taxon>
        <taxon>Sphaerularioidea</taxon>
        <taxon>Anguinidae</taxon>
        <taxon>Anguininae</taxon>
        <taxon>Ditylenchus</taxon>
    </lineage>
</organism>
<accession>A0AAD4R0Y9</accession>
<sequence length="198" mass="21972">MTCFGADFNIRSVCKWCPQTFAIVIGIVCGALHLLSLILHLTTIPAVSILGVFCGGCLVMTHFWKEKHLYWPFLVFNALDFISCGIMLMVVTYVMAIGSAEIQIKVCNILAKSFGSEFAIDKHGARYQLLVWFVLLIATLAFDGLFEYVVLKAYNKKCESGEKTLSLNYRLPTHSLAHLDQSLIRNAGSSDDIPLTGE</sequence>
<feature type="transmembrane region" description="Helical" evidence="1">
    <location>
        <begin position="70"/>
        <end position="96"/>
    </location>
</feature>
<keyword evidence="1" id="KW-1133">Transmembrane helix</keyword>
<dbReference type="EMBL" id="JAKKPZ010000096">
    <property type="protein sequence ID" value="KAI1702595.1"/>
    <property type="molecule type" value="Genomic_DNA"/>
</dbReference>
<feature type="transmembrane region" description="Helical" evidence="1">
    <location>
        <begin position="46"/>
        <end position="64"/>
    </location>
</feature>
<evidence type="ECO:0000256" key="1">
    <source>
        <dbReference type="SAM" id="Phobius"/>
    </source>
</evidence>
<gene>
    <name evidence="2" type="ORF">DdX_15376</name>
</gene>
<protein>
    <submittedName>
        <fullName evidence="2">Uncharacterized protein</fullName>
    </submittedName>
</protein>
<reference evidence="2" key="1">
    <citation type="submission" date="2022-01" db="EMBL/GenBank/DDBJ databases">
        <title>Genome Sequence Resource for Two Populations of Ditylenchus destructor, the Migratory Endoparasitic Phytonematode.</title>
        <authorList>
            <person name="Zhang H."/>
            <person name="Lin R."/>
            <person name="Xie B."/>
        </authorList>
    </citation>
    <scope>NUCLEOTIDE SEQUENCE</scope>
    <source>
        <strain evidence="2">BazhouSP</strain>
    </source>
</reference>
<evidence type="ECO:0000313" key="3">
    <source>
        <dbReference type="Proteomes" id="UP001201812"/>
    </source>
</evidence>
<name>A0AAD4R0Y9_9BILA</name>
<keyword evidence="1" id="KW-0472">Membrane</keyword>
<dbReference type="Proteomes" id="UP001201812">
    <property type="component" value="Unassembled WGS sequence"/>
</dbReference>